<dbReference type="AlphaFoldDB" id="A0A0A7BVC0"/>
<protein>
    <submittedName>
        <fullName evidence="2">LAGLIDADG homing endonuclease</fullName>
    </submittedName>
</protein>
<feature type="domain" description="Homing endonuclease LAGLIDADG" evidence="1">
    <location>
        <begin position="1"/>
        <end position="60"/>
    </location>
</feature>
<geneLocation type="mitochondrion" evidence="2"/>
<keyword evidence="2" id="KW-0496">Mitochondrion</keyword>
<evidence type="ECO:0000313" key="2">
    <source>
        <dbReference type="EMBL" id="AHM25003.1"/>
    </source>
</evidence>
<dbReference type="EMBL" id="KF591216">
    <property type="protein sequence ID" value="AHM25003.1"/>
    <property type="molecule type" value="Genomic_DNA"/>
</dbReference>
<dbReference type="SUPFAM" id="SSF55608">
    <property type="entry name" value="Homing endonucleases"/>
    <property type="match status" value="1"/>
</dbReference>
<keyword evidence="2" id="KW-0378">Hydrolase</keyword>
<proteinExistence type="predicted"/>
<accession>A0A0A7BVC0</accession>
<keyword evidence="2" id="KW-0255">Endonuclease</keyword>
<name>A0A0A7BVC0_9GLOM</name>
<dbReference type="Gene3D" id="3.10.28.10">
    <property type="entry name" value="Homing endonucleases"/>
    <property type="match status" value="1"/>
</dbReference>
<dbReference type="Pfam" id="PF03161">
    <property type="entry name" value="LAGLIDADG_2"/>
    <property type="match status" value="1"/>
</dbReference>
<evidence type="ECO:0000259" key="1">
    <source>
        <dbReference type="Pfam" id="PF03161"/>
    </source>
</evidence>
<reference evidence="2" key="1">
    <citation type="journal article" date="2014" name="Genome Biol. Evol.">
        <title>The mitochondrial genome of the glomeromycete Rhizophagus sp. DAOM 213198 reveals an unusual organization consisting of two circular chromosomes.</title>
        <authorList>
            <person name="Nadimi M."/>
            <person name="Stefani F.O."/>
            <person name="Hijri M."/>
        </authorList>
    </citation>
    <scope>NUCLEOTIDE SEQUENCE</scope>
    <source>
        <strain evidence="2">DAOM213198</strain>
    </source>
</reference>
<sequence length="70" mass="7928">MDDGAKAGSGLFLHSDGFSKEDVVLLISVLDSKFGLQCSLRQRHKDQYAIYISAHSKEQFIHPSMRYKLI</sequence>
<dbReference type="GO" id="GO:0004519">
    <property type="term" value="F:endonuclease activity"/>
    <property type="evidence" value="ECO:0007669"/>
    <property type="project" value="UniProtKB-KW"/>
</dbReference>
<dbReference type="InterPro" id="IPR004860">
    <property type="entry name" value="LAGLIDADG_dom"/>
</dbReference>
<dbReference type="InterPro" id="IPR027434">
    <property type="entry name" value="Homing_endonucl"/>
</dbReference>
<organism evidence="2">
    <name type="scientific">Rhizophagus sp. DAOM 213198</name>
    <dbReference type="NCBI Taxonomy" id="1417302"/>
    <lineage>
        <taxon>Eukaryota</taxon>
        <taxon>Fungi</taxon>
        <taxon>Fungi incertae sedis</taxon>
        <taxon>Mucoromycota</taxon>
        <taxon>Glomeromycotina</taxon>
        <taxon>Glomeromycetes</taxon>
        <taxon>Glomerales</taxon>
        <taxon>Glomeraceae</taxon>
        <taxon>Rhizophagus</taxon>
    </lineage>
</organism>
<keyword evidence="2" id="KW-0540">Nuclease</keyword>